<feature type="transmembrane region" description="Helical" evidence="1">
    <location>
        <begin position="61"/>
        <end position="79"/>
    </location>
</feature>
<gene>
    <name evidence="2" type="ORF">EHS13_03100</name>
</gene>
<reference evidence="3" key="1">
    <citation type="submission" date="2018-11" db="EMBL/GenBank/DDBJ databases">
        <title>Complete genome sequence of Paenibacillus sp. ML311-T8.</title>
        <authorList>
            <person name="Nam Y.-D."/>
            <person name="Kang J."/>
            <person name="Chung W.-H."/>
            <person name="Park Y.S."/>
        </authorList>
    </citation>
    <scope>NUCLEOTIDE SEQUENCE [LARGE SCALE GENOMIC DNA]</scope>
    <source>
        <strain evidence="3">ML311-T8</strain>
    </source>
</reference>
<dbReference type="OrthoDB" id="2884029at2"/>
<dbReference type="RefSeq" id="WP_155698959.1">
    <property type="nucleotide sequence ID" value="NZ_CP034235.1"/>
</dbReference>
<accession>A0A6B8REM1</accession>
<proteinExistence type="predicted"/>
<evidence type="ECO:0000313" key="3">
    <source>
        <dbReference type="Proteomes" id="UP000426246"/>
    </source>
</evidence>
<keyword evidence="3" id="KW-1185">Reference proteome</keyword>
<feature type="transmembrane region" description="Helical" evidence="1">
    <location>
        <begin position="6"/>
        <end position="27"/>
    </location>
</feature>
<evidence type="ECO:0008006" key="4">
    <source>
        <dbReference type="Google" id="ProtNLM"/>
    </source>
</evidence>
<dbReference type="Proteomes" id="UP000426246">
    <property type="component" value="Chromosome"/>
</dbReference>
<evidence type="ECO:0000313" key="2">
    <source>
        <dbReference type="EMBL" id="QGQ93963.1"/>
    </source>
</evidence>
<organism evidence="2 3">
    <name type="scientific">Paenibacillus psychroresistens</name>
    <dbReference type="NCBI Taxonomy" id="1778678"/>
    <lineage>
        <taxon>Bacteria</taxon>
        <taxon>Bacillati</taxon>
        <taxon>Bacillota</taxon>
        <taxon>Bacilli</taxon>
        <taxon>Bacillales</taxon>
        <taxon>Paenibacillaceae</taxon>
        <taxon>Paenibacillus</taxon>
    </lineage>
</organism>
<protein>
    <recommendedName>
        <fullName evidence="4">Holin</fullName>
    </recommendedName>
</protein>
<keyword evidence="1" id="KW-0472">Membrane</keyword>
<dbReference type="KEGG" id="ppsc:EHS13_03100"/>
<dbReference type="InterPro" id="IPR032111">
    <property type="entry name" value="Clostridium_phage_holin"/>
</dbReference>
<sequence length="95" mass="10632">MEWSAIAQLIDPKLIIVVAACWVLGFILKQTPKVANWSIVFYVTLFAIVFAVWMMGPTPEVILQGILCGAVSVYGYEFIKSLKGAQEESKETEYK</sequence>
<keyword evidence="1" id="KW-1133">Transmembrane helix</keyword>
<name>A0A6B8REM1_9BACL</name>
<feature type="transmembrane region" description="Helical" evidence="1">
    <location>
        <begin position="34"/>
        <end position="55"/>
    </location>
</feature>
<evidence type="ECO:0000256" key="1">
    <source>
        <dbReference type="SAM" id="Phobius"/>
    </source>
</evidence>
<dbReference type="EMBL" id="CP034235">
    <property type="protein sequence ID" value="QGQ93963.1"/>
    <property type="molecule type" value="Genomic_DNA"/>
</dbReference>
<dbReference type="AlphaFoldDB" id="A0A6B8REM1"/>
<dbReference type="Pfam" id="PF16079">
    <property type="entry name" value="Phage_holin_5_2"/>
    <property type="match status" value="1"/>
</dbReference>
<keyword evidence="1" id="KW-0812">Transmembrane</keyword>